<name>A0AAW5QTV4_9HYPH</name>
<dbReference type="NCBIfam" id="NF037995">
    <property type="entry name" value="TRAP_S1"/>
    <property type="match status" value="1"/>
</dbReference>
<dbReference type="Proteomes" id="UP001320898">
    <property type="component" value="Unassembled WGS sequence"/>
</dbReference>
<feature type="chain" id="PRO_5043531991" evidence="4">
    <location>
        <begin position="20"/>
        <end position="342"/>
    </location>
</feature>
<organism evidence="5 6">
    <name type="scientific">Microbaculum marinisediminis</name>
    <dbReference type="NCBI Taxonomy" id="2931392"/>
    <lineage>
        <taxon>Bacteria</taxon>
        <taxon>Pseudomonadati</taxon>
        <taxon>Pseudomonadota</taxon>
        <taxon>Alphaproteobacteria</taxon>
        <taxon>Hyphomicrobiales</taxon>
        <taxon>Tepidamorphaceae</taxon>
        <taxon>Microbaculum</taxon>
    </lineage>
</organism>
<feature type="binding site" evidence="2">
    <location>
        <position position="168"/>
    </location>
    <ligand>
        <name>substrate</name>
    </ligand>
</feature>
<evidence type="ECO:0000256" key="3">
    <source>
        <dbReference type="PIRSR" id="PIRSR039026-2"/>
    </source>
</evidence>
<accession>A0AAW5QTV4</accession>
<keyword evidence="1 4" id="KW-0732">Signal</keyword>
<evidence type="ECO:0000256" key="4">
    <source>
        <dbReference type="SAM" id="SignalP"/>
    </source>
</evidence>
<dbReference type="InterPro" id="IPR026289">
    <property type="entry name" value="SBP_TakP-like"/>
</dbReference>
<dbReference type="Pfam" id="PF03480">
    <property type="entry name" value="DctP"/>
    <property type="match status" value="1"/>
</dbReference>
<dbReference type="InterPro" id="IPR038404">
    <property type="entry name" value="TRAP_DctP_sf"/>
</dbReference>
<protein>
    <submittedName>
        <fullName evidence="5">TRAP transporter substrate-binding protein</fullName>
    </submittedName>
</protein>
<evidence type="ECO:0000313" key="6">
    <source>
        <dbReference type="Proteomes" id="UP001320898"/>
    </source>
</evidence>
<dbReference type="Gene3D" id="3.40.190.170">
    <property type="entry name" value="Bacterial extracellular solute-binding protein, family 7"/>
    <property type="match status" value="1"/>
</dbReference>
<dbReference type="PIRSF" id="PIRSF039026">
    <property type="entry name" value="SiaP"/>
    <property type="match status" value="1"/>
</dbReference>
<evidence type="ECO:0000256" key="2">
    <source>
        <dbReference type="PIRSR" id="PIRSR039026-1"/>
    </source>
</evidence>
<feature type="signal peptide" evidence="4">
    <location>
        <begin position="1"/>
        <end position="19"/>
    </location>
</feature>
<proteinExistence type="predicted"/>
<feature type="binding site" evidence="2">
    <location>
        <position position="147"/>
    </location>
    <ligand>
        <name>substrate</name>
    </ligand>
</feature>
<dbReference type="AlphaFoldDB" id="A0AAW5QTV4"/>
<dbReference type="CDD" id="cd13604">
    <property type="entry name" value="PBP2_TRAP_ketoacid_lactate_like"/>
    <property type="match status" value="1"/>
</dbReference>
<evidence type="ECO:0000313" key="5">
    <source>
        <dbReference type="EMBL" id="MCT8970435.1"/>
    </source>
</evidence>
<dbReference type="GO" id="GO:0046872">
    <property type="term" value="F:metal ion binding"/>
    <property type="evidence" value="ECO:0007669"/>
    <property type="project" value="UniProtKB-KW"/>
</dbReference>
<dbReference type="PANTHER" id="PTHR33376:SF5">
    <property type="entry name" value="EXTRACYTOPLASMIC SOLUTE RECEPTOR PROTEIN"/>
    <property type="match status" value="1"/>
</dbReference>
<feature type="binding site" evidence="3">
    <location>
        <position position="206"/>
    </location>
    <ligand>
        <name>Na(+)</name>
        <dbReference type="ChEBI" id="CHEBI:29101"/>
    </ligand>
</feature>
<gene>
    <name evidence="5" type="ORF">MUB46_01040</name>
</gene>
<keyword evidence="3" id="KW-0479">Metal-binding</keyword>
<evidence type="ECO:0000256" key="1">
    <source>
        <dbReference type="ARBA" id="ARBA00022729"/>
    </source>
</evidence>
<dbReference type="PANTHER" id="PTHR33376">
    <property type="match status" value="1"/>
</dbReference>
<dbReference type="Gene3D" id="3.40.190.10">
    <property type="entry name" value="Periplasmic binding protein-like II"/>
    <property type="match status" value="1"/>
</dbReference>
<keyword evidence="6" id="KW-1185">Reference proteome</keyword>
<dbReference type="RefSeq" id="WP_261614002.1">
    <property type="nucleotide sequence ID" value="NZ_JALIDZ010000001.1"/>
</dbReference>
<reference evidence="5 6" key="1">
    <citation type="submission" date="2022-04" db="EMBL/GenBank/DDBJ databases">
        <authorList>
            <person name="Ye Y.-Q."/>
            <person name="Du Z.-J."/>
        </authorList>
    </citation>
    <scope>NUCLEOTIDE SEQUENCE [LARGE SCALE GENOMIC DNA]</scope>
    <source>
        <strain evidence="5 6">A6E488</strain>
    </source>
</reference>
<dbReference type="InterPro" id="IPR018389">
    <property type="entry name" value="DctP_fam"/>
</dbReference>
<comment type="caution">
    <text evidence="5">The sequence shown here is derived from an EMBL/GenBank/DDBJ whole genome shotgun (WGS) entry which is preliminary data.</text>
</comment>
<feature type="binding site" evidence="3">
    <location>
        <position position="231"/>
    </location>
    <ligand>
        <name>substrate</name>
    </ligand>
</feature>
<sequence>MKKLLAVSALALGVGFAGAAKAEQWNMQSTYPGSLTQLGTLGKHIAEQLKAVTDGDIELVFQEPGALVPALEVFDAVASGAVEAGWSTPGYWAGKVPALQLFAAVPFGPQAGEYIAWMKFGGGKELFDEIYEKYGIHSVTCGVIAPEASGWFKNEIKSVDDLKGLKMRFFGLGAKVMEKMGVSTQLLAGGDIFPALELGTIDATEFSMPAIDLNLGFYQVAKHYYFPGWHQQATLFDLMINLDLWESLSDTQKAQIETVCDAAIAYGLAEGEAIQFKALQELEKNGVQIHRWPPEILDQLKAAWDEVVAEQVAADADFARVWESLATFRENYKKWKDLGYLD</sequence>
<dbReference type="EMBL" id="JALIDZ010000001">
    <property type="protein sequence ID" value="MCT8970435.1"/>
    <property type="molecule type" value="Genomic_DNA"/>
</dbReference>
<dbReference type="GO" id="GO:0055085">
    <property type="term" value="P:transmembrane transport"/>
    <property type="evidence" value="ECO:0007669"/>
    <property type="project" value="InterPro"/>
</dbReference>
<feature type="binding site" evidence="3">
    <location>
        <position position="205"/>
    </location>
    <ligand>
        <name>substrate</name>
    </ligand>
</feature>
<dbReference type="GO" id="GO:0031317">
    <property type="term" value="C:tripartite ATP-independent periplasmic transporter complex"/>
    <property type="evidence" value="ECO:0007669"/>
    <property type="project" value="InterPro"/>
</dbReference>